<feature type="transmembrane region" description="Helical" evidence="1">
    <location>
        <begin position="21"/>
        <end position="42"/>
    </location>
</feature>
<evidence type="ECO:0000256" key="1">
    <source>
        <dbReference type="SAM" id="Phobius"/>
    </source>
</evidence>
<dbReference type="RefSeq" id="WP_136960495.1">
    <property type="nucleotide sequence ID" value="NZ_CP039690.1"/>
</dbReference>
<dbReference type="KEGG" id="pstg:E8M01_12950"/>
<dbReference type="Proteomes" id="UP000298781">
    <property type="component" value="Chromosome"/>
</dbReference>
<name>A0A4D7B5P9_9HYPH</name>
<feature type="transmembrane region" description="Helical" evidence="1">
    <location>
        <begin position="111"/>
        <end position="137"/>
    </location>
</feature>
<feature type="transmembrane region" description="Helical" evidence="1">
    <location>
        <begin position="82"/>
        <end position="105"/>
    </location>
</feature>
<proteinExistence type="predicted"/>
<dbReference type="EMBL" id="CP039690">
    <property type="protein sequence ID" value="QCI65046.1"/>
    <property type="molecule type" value="Genomic_DNA"/>
</dbReference>
<evidence type="ECO:0000313" key="2">
    <source>
        <dbReference type="EMBL" id="QCI65046.1"/>
    </source>
</evidence>
<keyword evidence="1" id="KW-0812">Transmembrane</keyword>
<keyword evidence="1" id="KW-1133">Transmembrane helix</keyword>
<accession>A0A4D7B5P9</accession>
<evidence type="ECO:0000313" key="3">
    <source>
        <dbReference type="Proteomes" id="UP000298781"/>
    </source>
</evidence>
<keyword evidence="1" id="KW-0472">Membrane</keyword>
<feature type="transmembrane region" description="Helical" evidence="1">
    <location>
        <begin position="54"/>
        <end position="73"/>
    </location>
</feature>
<reference evidence="2 3" key="1">
    <citation type="submission" date="2019-04" db="EMBL/GenBank/DDBJ databases">
        <title>Phreatobacter aquaticus sp. nov.</title>
        <authorList>
            <person name="Choi A."/>
        </authorList>
    </citation>
    <scope>NUCLEOTIDE SEQUENCE [LARGE SCALE GENOMIC DNA]</scope>
    <source>
        <strain evidence="2 3">KCTC 52518</strain>
    </source>
</reference>
<dbReference type="OrthoDB" id="7570420at2"/>
<keyword evidence="3" id="KW-1185">Reference proteome</keyword>
<protein>
    <submittedName>
        <fullName evidence="2">Uncharacterized protein</fullName>
    </submittedName>
</protein>
<gene>
    <name evidence="2" type="ORF">E8M01_12950</name>
</gene>
<dbReference type="AlphaFoldDB" id="A0A4D7B5P9"/>
<organism evidence="2 3">
    <name type="scientific">Phreatobacter stygius</name>
    <dbReference type="NCBI Taxonomy" id="1940610"/>
    <lineage>
        <taxon>Bacteria</taxon>
        <taxon>Pseudomonadati</taxon>
        <taxon>Pseudomonadota</taxon>
        <taxon>Alphaproteobacteria</taxon>
        <taxon>Hyphomicrobiales</taxon>
        <taxon>Phreatobacteraceae</taxon>
        <taxon>Phreatobacter</taxon>
    </lineage>
</organism>
<sequence length="139" mass="14386">MSSIATSIFRTTNPVTLLRRVLAFDAVTSGAMGLMLILGAGLLEPLLAIPKSHLMLAGAILVPFALGVGLAAARAELSRKAIWAIVIINALWVIESFAVLFAGAISPNVLGVAFVVAQAVFVAVLAELQVIGLKLLARG</sequence>